<dbReference type="GO" id="GO:0019722">
    <property type="term" value="P:calcium-mediated signaling"/>
    <property type="evidence" value="ECO:0007669"/>
    <property type="project" value="TreeGrafter"/>
</dbReference>
<evidence type="ECO:0000256" key="12">
    <source>
        <dbReference type="ARBA" id="ARBA00034130"/>
    </source>
</evidence>
<comment type="subcellular location">
    <subcellularLocation>
        <location evidence="1">Cell membrane</location>
        <topology evidence="1">Multi-pass membrane protein</topology>
    </subcellularLocation>
</comment>
<keyword evidence="2" id="KW-1003">Cell membrane</keyword>
<feature type="region of interest" description="Disordered" evidence="14">
    <location>
        <begin position="416"/>
        <end position="445"/>
    </location>
</feature>
<keyword evidence="11 13" id="KW-0807">Transducer</keyword>
<dbReference type="Proteomes" id="UP000250572">
    <property type="component" value="Unassembled WGS sequence"/>
</dbReference>
<evidence type="ECO:0000256" key="5">
    <source>
        <dbReference type="ARBA" id="ARBA00022989"/>
    </source>
</evidence>
<evidence type="ECO:0000313" key="18">
    <source>
        <dbReference type="Proteomes" id="UP000250572"/>
    </source>
</evidence>
<keyword evidence="9 13" id="KW-0675">Receptor</keyword>
<evidence type="ECO:0000256" key="3">
    <source>
        <dbReference type="ARBA" id="ARBA00022500"/>
    </source>
</evidence>
<organism evidence="17 18">
    <name type="scientific">Gambusia affinis</name>
    <name type="common">Western mosquitofish</name>
    <name type="synonym">Heterandria affinis</name>
    <dbReference type="NCBI Taxonomy" id="33528"/>
    <lineage>
        <taxon>Eukaryota</taxon>
        <taxon>Metazoa</taxon>
        <taxon>Chordata</taxon>
        <taxon>Craniata</taxon>
        <taxon>Vertebrata</taxon>
        <taxon>Euteleostomi</taxon>
        <taxon>Actinopterygii</taxon>
        <taxon>Neopterygii</taxon>
        <taxon>Teleostei</taxon>
        <taxon>Neoteleostei</taxon>
        <taxon>Acanthomorphata</taxon>
        <taxon>Ovalentaria</taxon>
        <taxon>Atherinomorphae</taxon>
        <taxon>Cyprinodontiformes</taxon>
        <taxon>Poeciliidae</taxon>
        <taxon>Poeciliinae</taxon>
        <taxon>Gambusia</taxon>
    </lineage>
</organism>
<gene>
    <name evidence="17" type="ORF">CCH79_00013463</name>
</gene>
<dbReference type="Gene3D" id="1.20.1070.10">
    <property type="entry name" value="Rhodopsin 7-helix transmembrane proteins"/>
    <property type="match status" value="1"/>
</dbReference>
<dbReference type="GO" id="GO:0019957">
    <property type="term" value="F:C-C chemokine binding"/>
    <property type="evidence" value="ECO:0007669"/>
    <property type="project" value="TreeGrafter"/>
</dbReference>
<evidence type="ECO:0000256" key="8">
    <source>
        <dbReference type="ARBA" id="ARBA00023157"/>
    </source>
</evidence>
<evidence type="ECO:0000259" key="16">
    <source>
        <dbReference type="PROSITE" id="PS50262"/>
    </source>
</evidence>
<dbReference type="PRINTS" id="PR00427">
    <property type="entry name" value="INTRLEUKIN8R"/>
</dbReference>
<keyword evidence="5 15" id="KW-1133">Transmembrane helix</keyword>
<sequence>MELPAFPLKQQKYQRTCLLQKNIESADCCLKPVLYPIKEENILQTGFQKVETMSLTFVFTDDYFDQNETEPFDVNLNTISCNPKPLDPTAGAISSLILVANFLLAIPGNLLVGLVISSSRQVLTSSDVYLFHLTVADGLMALTLPFFAVALVWGWLFGDFMCKFLNLVMEANFYTSIIFLACISVDRYHVIVHASETHGTKHRKCSRILCVAVWALGWGLALPALFNDAFKLDEDSEMFICAERFDIGSGTSWRIATRGFRHIFGFLIPLTVMMACYGITVARLLNTRGFKKHRAMRVIIAVVIAFLLCWTPYHITMMIDTLVRTNLIRFDCSFRRSVTLALDITNTLALLHSSINPFLYAFVGEKFRKKMMYLVQKKFRKERMSGSKRTKRCRTAPQGFLFHSSCASHADLREQQKGSAPYPGATDIQQPRWQRTERRRGKTWI</sequence>
<feature type="transmembrane region" description="Helical" evidence="15">
    <location>
        <begin position="206"/>
        <end position="226"/>
    </location>
</feature>
<feature type="transmembrane region" description="Helical" evidence="15">
    <location>
        <begin position="164"/>
        <end position="185"/>
    </location>
</feature>
<evidence type="ECO:0000313" key="17">
    <source>
        <dbReference type="EMBL" id="PWA32209.1"/>
    </source>
</evidence>
<name>A0A315W943_GAMAF</name>
<feature type="transmembrane region" description="Helical" evidence="15">
    <location>
        <begin position="128"/>
        <end position="158"/>
    </location>
</feature>
<protein>
    <recommendedName>
        <fullName evidence="16">G-protein coupled receptors family 1 profile domain-containing protein</fullName>
    </recommendedName>
</protein>
<dbReference type="GO" id="GO:0006955">
    <property type="term" value="P:immune response"/>
    <property type="evidence" value="ECO:0007669"/>
    <property type="project" value="TreeGrafter"/>
</dbReference>
<dbReference type="GO" id="GO:0007204">
    <property type="term" value="P:positive regulation of cytosolic calcium ion concentration"/>
    <property type="evidence" value="ECO:0007669"/>
    <property type="project" value="TreeGrafter"/>
</dbReference>
<proteinExistence type="inferred from homology"/>
<keyword evidence="8" id="KW-1015">Disulfide bond</keyword>
<dbReference type="Pfam" id="PF00001">
    <property type="entry name" value="7tm_1"/>
    <property type="match status" value="1"/>
</dbReference>
<keyword evidence="3" id="KW-0145">Chemotaxis</keyword>
<reference evidence="17 18" key="1">
    <citation type="journal article" date="2018" name="G3 (Bethesda)">
        <title>A High-Quality Reference Genome for the Invasive Mosquitofish Gambusia affinis Using a Chicago Library.</title>
        <authorList>
            <person name="Hoffberg S.L."/>
            <person name="Troendle N.J."/>
            <person name="Glenn T.C."/>
            <person name="Mahmud O."/>
            <person name="Louha S."/>
            <person name="Chalopin D."/>
            <person name="Bennetzen J.L."/>
            <person name="Mauricio R."/>
        </authorList>
    </citation>
    <scope>NUCLEOTIDE SEQUENCE [LARGE SCALE GENOMIC DNA]</scope>
    <source>
        <strain evidence="17">NE01/NJP1002.9</strain>
        <tissue evidence="17">Muscle</tissue>
    </source>
</reference>
<dbReference type="InterPro" id="IPR050119">
    <property type="entry name" value="CCR1-9-like"/>
</dbReference>
<dbReference type="InterPro" id="IPR017452">
    <property type="entry name" value="GPCR_Rhodpsn_7TM"/>
</dbReference>
<keyword evidence="18" id="KW-1185">Reference proteome</keyword>
<evidence type="ECO:0000256" key="9">
    <source>
        <dbReference type="ARBA" id="ARBA00023170"/>
    </source>
</evidence>
<evidence type="ECO:0000256" key="1">
    <source>
        <dbReference type="ARBA" id="ARBA00004651"/>
    </source>
</evidence>
<evidence type="ECO:0000256" key="6">
    <source>
        <dbReference type="ARBA" id="ARBA00023040"/>
    </source>
</evidence>
<evidence type="ECO:0000256" key="14">
    <source>
        <dbReference type="SAM" id="MobiDB-lite"/>
    </source>
</evidence>
<dbReference type="PANTHER" id="PTHR10489">
    <property type="entry name" value="CELL ADHESION MOLECULE"/>
    <property type="match status" value="1"/>
</dbReference>
<keyword evidence="6 13" id="KW-0297">G-protein coupled receptor</keyword>
<keyword evidence="7 15" id="KW-0472">Membrane</keyword>
<evidence type="ECO:0000256" key="11">
    <source>
        <dbReference type="ARBA" id="ARBA00023224"/>
    </source>
</evidence>
<dbReference type="InterPro" id="IPR000174">
    <property type="entry name" value="Chemokine_CXCR_1/2"/>
</dbReference>
<evidence type="ECO:0000256" key="13">
    <source>
        <dbReference type="RuleBase" id="RU000688"/>
    </source>
</evidence>
<dbReference type="GO" id="GO:0030593">
    <property type="term" value="P:neutrophil chemotaxis"/>
    <property type="evidence" value="ECO:0007669"/>
    <property type="project" value="TreeGrafter"/>
</dbReference>
<dbReference type="PROSITE" id="PS00237">
    <property type="entry name" value="G_PROTEIN_RECEP_F1_1"/>
    <property type="match status" value="1"/>
</dbReference>
<keyword evidence="10" id="KW-0325">Glycoprotein</keyword>
<dbReference type="AlphaFoldDB" id="A0A315W943"/>
<evidence type="ECO:0000256" key="15">
    <source>
        <dbReference type="SAM" id="Phobius"/>
    </source>
</evidence>
<keyword evidence="4 13" id="KW-0812">Transmembrane</keyword>
<evidence type="ECO:0000256" key="7">
    <source>
        <dbReference type="ARBA" id="ARBA00023136"/>
    </source>
</evidence>
<dbReference type="GO" id="GO:0009897">
    <property type="term" value="C:external side of plasma membrane"/>
    <property type="evidence" value="ECO:0007669"/>
    <property type="project" value="TreeGrafter"/>
</dbReference>
<evidence type="ECO:0000256" key="10">
    <source>
        <dbReference type="ARBA" id="ARBA00023180"/>
    </source>
</evidence>
<dbReference type="InterPro" id="IPR000276">
    <property type="entry name" value="GPCR_Rhodpsn"/>
</dbReference>
<evidence type="ECO:0000256" key="4">
    <source>
        <dbReference type="ARBA" id="ARBA00022692"/>
    </source>
</evidence>
<dbReference type="GO" id="GO:0016494">
    <property type="term" value="F:C-X-C chemokine receptor activity"/>
    <property type="evidence" value="ECO:0007669"/>
    <property type="project" value="InterPro"/>
</dbReference>
<comment type="subunit">
    <text evidence="12">Interacts with IL8. Interacts with GNAI2.</text>
</comment>
<feature type="domain" description="G-protein coupled receptors family 1 profile" evidence="16">
    <location>
        <begin position="108"/>
        <end position="360"/>
    </location>
</feature>
<accession>A0A315W943</accession>
<dbReference type="SUPFAM" id="SSF81321">
    <property type="entry name" value="Family A G protein-coupled receptor-like"/>
    <property type="match status" value="1"/>
</dbReference>
<dbReference type="EMBL" id="NHOQ01000204">
    <property type="protein sequence ID" value="PWA32209.1"/>
    <property type="molecule type" value="Genomic_DNA"/>
</dbReference>
<comment type="similarity">
    <text evidence="13">Belongs to the G-protein coupled receptor 1 family.</text>
</comment>
<feature type="transmembrane region" description="Helical" evidence="15">
    <location>
        <begin position="339"/>
        <end position="363"/>
    </location>
</feature>
<feature type="transmembrane region" description="Helical" evidence="15">
    <location>
        <begin position="92"/>
        <end position="116"/>
    </location>
</feature>
<dbReference type="PANTHER" id="PTHR10489:SF930">
    <property type="entry name" value="C-X-C CHEMOKINE RECEPTOR TYPE 1-LIKE"/>
    <property type="match status" value="1"/>
</dbReference>
<evidence type="ECO:0000256" key="2">
    <source>
        <dbReference type="ARBA" id="ARBA00022475"/>
    </source>
</evidence>
<dbReference type="STRING" id="33528.ENSGAFP00000027898"/>
<dbReference type="PROSITE" id="PS50262">
    <property type="entry name" value="G_PROTEIN_RECEP_F1_2"/>
    <property type="match status" value="1"/>
</dbReference>
<comment type="caution">
    <text evidence="17">The sequence shown here is derived from an EMBL/GenBank/DDBJ whole genome shotgun (WGS) entry which is preliminary data.</text>
</comment>
<feature type="transmembrane region" description="Helical" evidence="15">
    <location>
        <begin position="263"/>
        <end position="286"/>
    </location>
</feature>
<dbReference type="PRINTS" id="PR00237">
    <property type="entry name" value="GPCRRHODOPSN"/>
</dbReference>
<feature type="transmembrane region" description="Helical" evidence="15">
    <location>
        <begin position="298"/>
        <end position="319"/>
    </location>
</feature>
<dbReference type="GO" id="GO:0016493">
    <property type="term" value="F:C-C chemokine receptor activity"/>
    <property type="evidence" value="ECO:0007669"/>
    <property type="project" value="TreeGrafter"/>
</dbReference>